<reference evidence="3" key="1">
    <citation type="submission" date="2019-04" db="EMBL/GenBank/DDBJ databases">
        <title>Sequencing of skin fungus with MAO and IRED activity.</title>
        <authorList>
            <person name="Marsaioli A.J."/>
            <person name="Bonatto J.M.C."/>
            <person name="Reis Junior O."/>
        </authorList>
    </citation>
    <scope>NUCLEOTIDE SEQUENCE</scope>
    <source>
        <strain evidence="3">28M1</strain>
    </source>
</reference>
<dbReference type="OrthoDB" id="3565018at2759"/>
<protein>
    <recommendedName>
        <fullName evidence="2">DUF7580 domain-containing protein</fullName>
    </recommendedName>
</protein>
<sequence>MSGLEVTGVVLGALPLVISALEHYAEGINTAKRFWMYKIELRTLILQINTERSIFTNTVEQLLTGIVRIEQMTDFVAGAGSQAWGKQDINDGLKDRLRGAYDVYVENVKGMEIALRKIMEKLALDPAGKIALDLASSILQLYKTPWLDEWDDNDVYFVQRPGAKPITLYEHPYVYREFPQTASKTGQKETKYRVIRNQTLYSLGVLLIELWYGKSIEQLQAPPDLDCAGTPGITWCTAERPVDSEFAFEAGKRYSNAVR</sequence>
<evidence type="ECO:0000256" key="1">
    <source>
        <dbReference type="SAM" id="SignalP"/>
    </source>
</evidence>
<dbReference type="PANTHER" id="PTHR35186">
    <property type="entry name" value="ANK_REP_REGION DOMAIN-CONTAINING PROTEIN"/>
    <property type="match status" value="1"/>
</dbReference>
<feature type="signal peptide" evidence="1">
    <location>
        <begin position="1"/>
        <end position="27"/>
    </location>
</feature>
<name>A0A9P4X0F5_9PLEO</name>
<evidence type="ECO:0000313" key="3">
    <source>
        <dbReference type="EMBL" id="KAF3047029.1"/>
    </source>
</evidence>
<evidence type="ECO:0000313" key="4">
    <source>
        <dbReference type="Proteomes" id="UP000758155"/>
    </source>
</evidence>
<dbReference type="EMBL" id="SWKV01000003">
    <property type="protein sequence ID" value="KAF3047029.1"/>
    <property type="molecule type" value="Genomic_DNA"/>
</dbReference>
<evidence type="ECO:0000259" key="2">
    <source>
        <dbReference type="Pfam" id="PF24476"/>
    </source>
</evidence>
<keyword evidence="4" id="KW-1185">Reference proteome</keyword>
<dbReference type="InterPro" id="IPR056002">
    <property type="entry name" value="DUF7580"/>
</dbReference>
<dbReference type="PANTHER" id="PTHR35186:SF4">
    <property type="entry name" value="PRION-INHIBITION AND PROPAGATION HELO DOMAIN-CONTAINING PROTEIN"/>
    <property type="match status" value="1"/>
</dbReference>
<dbReference type="Proteomes" id="UP000758155">
    <property type="component" value="Unassembled WGS sequence"/>
</dbReference>
<feature type="chain" id="PRO_5040131156" description="DUF7580 domain-containing protein" evidence="1">
    <location>
        <begin position="28"/>
        <end position="259"/>
    </location>
</feature>
<gene>
    <name evidence="3" type="ORF">E8E12_010603</name>
</gene>
<feature type="domain" description="DUF7580" evidence="2">
    <location>
        <begin position="129"/>
        <end position="229"/>
    </location>
</feature>
<comment type="caution">
    <text evidence="3">The sequence shown here is derived from an EMBL/GenBank/DDBJ whole genome shotgun (WGS) entry which is preliminary data.</text>
</comment>
<keyword evidence="1" id="KW-0732">Signal</keyword>
<accession>A0A9P4X0F5</accession>
<dbReference type="Pfam" id="PF24476">
    <property type="entry name" value="DUF7580"/>
    <property type="match status" value="1"/>
</dbReference>
<dbReference type="AlphaFoldDB" id="A0A9P4X0F5"/>
<organism evidence="3 4">
    <name type="scientific">Didymella heteroderae</name>
    <dbReference type="NCBI Taxonomy" id="1769908"/>
    <lineage>
        <taxon>Eukaryota</taxon>
        <taxon>Fungi</taxon>
        <taxon>Dikarya</taxon>
        <taxon>Ascomycota</taxon>
        <taxon>Pezizomycotina</taxon>
        <taxon>Dothideomycetes</taxon>
        <taxon>Pleosporomycetidae</taxon>
        <taxon>Pleosporales</taxon>
        <taxon>Pleosporineae</taxon>
        <taxon>Didymellaceae</taxon>
        <taxon>Didymella</taxon>
    </lineage>
</organism>
<proteinExistence type="predicted"/>